<reference evidence="4 5" key="1">
    <citation type="submission" date="2019-06" db="EMBL/GenBank/DDBJ databases">
        <authorList>
            <person name="Palmer J.M."/>
        </authorList>
    </citation>
    <scope>NUCLEOTIDE SEQUENCE [LARGE SCALE GENOMIC DNA]</scope>
    <source>
        <strain evidence="2 4">TWF106</strain>
        <strain evidence="3 6">TWF191</strain>
        <strain evidence="1 5">TWF788</strain>
    </source>
</reference>
<proteinExistence type="predicted"/>
<evidence type="ECO:0000313" key="3">
    <source>
        <dbReference type="EMBL" id="KAF3201536.1"/>
    </source>
</evidence>
<dbReference type="EMBL" id="WIWS01000230">
    <property type="protein sequence ID" value="KAF3196269.1"/>
    <property type="molecule type" value="Genomic_DNA"/>
</dbReference>
<dbReference type="EMBL" id="WIPF01000179">
    <property type="protein sequence ID" value="KAF3201536.1"/>
    <property type="molecule type" value="Genomic_DNA"/>
</dbReference>
<dbReference type="EMBL" id="JAABOE010000164">
    <property type="protein sequence ID" value="KAF3160472.1"/>
    <property type="molecule type" value="Genomic_DNA"/>
</dbReference>
<evidence type="ECO:0000313" key="1">
    <source>
        <dbReference type="EMBL" id="KAF3160472.1"/>
    </source>
</evidence>
<evidence type="ECO:0000313" key="4">
    <source>
        <dbReference type="Proteomes" id="UP000472727"/>
    </source>
</evidence>
<evidence type="ECO:0000313" key="5">
    <source>
        <dbReference type="Proteomes" id="UP000479691"/>
    </source>
</evidence>
<name>A0A6G1LSR3_ORBOL</name>
<dbReference type="Proteomes" id="UP000472727">
    <property type="component" value="Unassembled WGS sequence"/>
</dbReference>
<gene>
    <name evidence="2" type="ORF">TWF106_005147</name>
    <name evidence="3" type="ORF">TWF191_003258</name>
    <name evidence="1" type="ORF">TWF788_003116</name>
</gene>
<sequence length="106" mass="11915">MGIKREEQNNGDGGKRVEDIFSLFSIPTHAPAARVSFLHPYNASKWRRWVGITRASGGLPSSLIFLPSRFALFPQKMDLEVVDAPSFAPIGRRDGIMEVWAHRRHG</sequence>
<dbReference type="Proteomes" id="UP000479691">
    <property type="component" value="Unassembled WGS sequence"/>
</dbReference>
<protein>
    <submittedName>
        <fullName evidence="2">Uncharacterized protein</fullName>
    </submittedName>
</protein>
<dbReference type="Proteomes" id="UP000483672">
    <property type="component" value="Unassembled WGS sequence"/>
</dbReference>
<dbReference type="AlphaFoldDB" id="A0A6G1LSR3"/>
<evidence type="ECO:0000313" key="6">
    <source>
        <dbReference type="Proteomes" id="UP000483672"/>
    </source>
</evidence>
<comment type="caution">
    <text evidence="2">The sequence shown here is derived from an EMBL/GenBank/DDBJ whole genome shotgun (WGS) entry which is preliminary data.</text>
</comment>
<accession>A0A6G1LSR3</accession>
<evidence type="ECO:0000313" key="2">
    <source>
        <dbReference type="EMBL" id="KAF3196269.1"/>
    </source>
</evidence>
<organism evidence="2 4">
    <name type="scientific">Orbilia oligospora</name>
    <name type="common">Nematode-trapping fungus</name>
    <name type="synonym">Arthrobotrys oligospora</name>
    <dbReference type="NCBI Taxonomy" id="2813651"/>
    <lineage>
        <taxon>Eukaryota</taxon>
        <taxon>Fungi</taxon>
        <taxon>Dikarya</taxon>
        <taxon>Ascomycota</taxon>
        <taxon>Pezizomycotina</taxon>
        <taxon>Orbiliomycetes</taxon>
        <taxon>Orbiliales</taxon>
        <taxon>Orbiliaceae</taxon>
        <taxon>Orbilia</taxon>
    </lineage>
</organism>